<evidence type="ECO:0000313" key="2">
    <source>
        <dbReference type="Proteomes" id="UP001500897"/>
    </source>
</evidence>
<reference evidence="2" key="1">
    <citation type="journal article" date="2019" name="Int. J. Syst. Evol. Microbiol.">
        <title>The Global Catalogue of Microorganisms (GCM) 10K type strain sequencing project: providing services to taxonomists for standard genome sequencing and annotation.</title>
        <authorList>
            <consortium name="The Broad Institute Genomics Platform"/>
            <consortium name="The Broad Institute Genome Sequencing Center for Infectious Disease"/>
            <person name="Wu L."/>
            <person name="Ma J."/>
        </authorList>
    </citation>
    <scope>NUCLEOTIDE SEQUENCE [LARGE SCALE GENOMIC DNA]</scope>
    <source>
        <strain evidence="2">JCM 14559</strain>
    </source>
</reference>
<dbReference type="RefSeq" id="WP_344555750.1">
    <property type="nucleotide sequence ID" value="NZ_BAAANS010000043.1"/>
</dbReference>
<name>A0ABP5J5J7_9ACTN</name>
<keyword evidence="2" id="KW-1185">Reference proteome</keyword>
<dbReference type="EMBL" id="BAAANS010000043">
    <property type="protein sequence ID" value="GAA2112545.1"/>
    <property type="molecule type" value="Genomic_DNA"/>
</dbReference>
<gene>
    <name evidence="1" type="ORF">GCM10009759_55360</name>
</gene>
<sequence length="177" mass="19013">MSAPEQQAAPEQPDLRQRLVDALRDAAYDCDGHCGLDEQDCLAQHPIEVAVEHHGVATDVYGPITALAEVAADAVQPELAALREQAERYQLGALERAALLEEARDELEAAGQNGAHGDAWPAIAPAIRALAAENTRLRALLARDHAAAYHQGEPRDSLLWHCGRDHCTVAPAARPTT</sequence>
<accession>A0ABP5J5J7</accession>
<proteinExistence type="predicted"/>
<dbReference type="Proteomes" id="UP001500897">
    <property type="component" value="Unassembled WGS sequence"/>
</dbReference>
<comment type="caution">
    <text evidence="1">The sequence shown here is derived from an EMBL/GenBank/DDBJ whole genome shotgun (WGS) entry which is preliminary data.</text>
</comment>
<protein>
    <submittedName>
        <fullName evidence="1">Uncharacterized protein</fullName>
    </submittedName>
</protein>
<evidence type="ECO:0000313" key="1">
    <source>
        <dbReference type="EMBL" id="GAA2112545.1"/>
    </source>
</evidence>
<organism evidence="1 2">
    <name type="scientific">Kitasatospora saccharophila</name>
    <dbReference type="NCBI Taxonomy" id="407973"/>
    <lineage>
        <taxon>Bacteria</taxon>
        <taxon>Bacillati</taxon>
        <taxon>Actinomycetota</taxon>
        <taxon>Actinomycetes</taxon>
        <taxon>Kitasatosporales</taxon>
        <taxon>Streptomycetaceae</taxon>
        <taxon>Kitasatospora</taxon>
    </lineage>
</organism>